<dbReference type="Pfam" id="PF01522">
    <property type="entry name" value="Polysacc_deac_1"/>
    <property type="match status" value="1"/>
</dbReference>
<dbReference type="GO" id="GO:0005975">
    <property type="term" value="P:carbohydrate metabolic process"/>
    <property type="evidence" value="ECO:0007669"/>
    <property type="project" value="InterPro"/>
</dbReference>
<accession>A0A845BLD7</accession>
<dbReference type="InterPro" id="IPR050248">
    <property type="entry name" value="Polysacc_deacetylase_ArnD"/>
</dbReference>
<dbReference type="EMBL" id="SNVJ01000010">
    <property type="protein sequence ID" value="MXP64219.1"/>
    <property type="molecule type" value="Genomic_DNA"/>
</dbReference>
<evidence type="ECO:0000313" key="7">
    <source>
        <dbReference type="Proteomes" id="UP000460715"/>
    </source>
</evidence>
<evidence type="ECO:0000256" key="2">
    <source>
        <dbReference type="ARBA" id="ARBA00010973"/>
    </source>
</evidence>
<dbReference type="GO" id="GO:0016810">
    <property type="term" value="F:hydrolase activity, acting on carbon-nitrogen (but not peptide) bonds"/>
    <property type="evidence" value="ECO:0007669"/>
    <property type="project" value="InterPro"/>
</dbReference>
<reference evidence="6 7" key="1">
    <citation type="submission" date="2019-03" db="EMBL/GenBank/DDBJ databases">
        <title>Roseomonas sp. a novel Roseomonas species isolated from Sea whip Gorgonian.</title>
        <authorList>
            <person name="Li F."/>
            <person name="Pan X."/>
            <person name="Huang S."/>
            <person name="Li Z."/>
            <person name="Meng B."/>
        </authorList>
    </citation>
    <scope>NUCLEOTIDE SEQUENCE [LARGE SCALE GENOMIC DNA]</scope>
    <source>
        <strain evidence="6 7">M0104</strain>
    </source>
</reference>
<comment type="similarity">
    <text evidence="2">Belongs to the polysaccharide deacetylase family.</text>
</comment>
<feature type="domain" description="NodB homology" evidence="5">
    <location>
        <begin position="72"/>
        <end position="256"/>
    </location>
</feature>
<gene>
    <name evidence="6" type="ORF">E0493_12780</name>
</gene>
<evidence type="ECO:0000256" key="3">
    <source>
        <dbReference type="ARBA" id="ARBA00020071"/>
    </source>
</evidence>
<dbReference type="PANTHER" id="PTHR10587">
    <property type="entry name" value="GLYCOSYL TRANSFERASE-RELATED"/>
    <property type="match status" value="1"/>
</dbReference>
<dbReference type="InterPro" id="IPR011330">
    <property type="entry name" value="Glyco_hydro/deAcase_b/a-brl"/>
</dbReference>
<protein>
    <recommendedName>
        <fullName evidence="3">Chitooligosaccharide deacetylase</fullName>
    </recommendedName>
    <alternativeName>
        <fullName evidence="4">Nodulation protein B</fullName>
    </alternativeName>
</protein>
<dbReference type="Gene3D" id="3.20.20.370">
    <property type="entry name" value="Glycoside hydrolase/deacetylase"/>
    <property type="match status" value="1"/>
</dbReference>
<dbReference type="PROSITE" id="PS51677">
    <property type="entry name" value="NODB"/>
    <property type="match status" value="1"/>
</dbReference>
<dbReference type="Proteomes" id="UP000460715">
    <property type="component" value="Unassembled WGS sequence"/>
</dbReference>
<organism evidence="6 7">
    <name type="scientific">Teichococcus coralli</name>
    <dbReference type="NCBI Taxonomy" id="2545983"/>
    <lineage>
        <taxon>Bacteria</taxon>
        <taxon>Pseudomonadati</taxon>
        <taxon>Pseudomonadota</taxon>
        <taxon>Alphaproteobacteria</taxon>
        <taxon>Acetobacterales</taxon>
        <taxon>Roseomonadaceae</taxon>
        <taxon>Roseomonas</taxon>
    </lineage>
</organism>
<dbReference type="CDD" id="cd10917">
    <property type="entry name" value="CE4_NodB_like_6s_7s"/>
    <property type="match status" value="1"/>
</dbReference>
<dbReference type="SUPFAM" id="SSF88713">
    <property type="entry name" value="Glycoside hydrolase/deacetylase"/>
    <property type="match status" value="1"/>
</dbReference>
<name>A0A845BLD7_9PROT</name>
<dbReference type="AlphaFoldDB" id="A0A845BLD7"/>
<evidence type="ECO:0000313" key="6">
    <source>
        <dbReference type="EMBL" id="MXP64219.1"/>
    </source>
</evidence>
<dbReference type="PANTHER" id="PTHR10587:SF137">
    <property type="entry name" value="4-DEOXY-4-FORMAMIDO-L-ARABINOSE-PHOSPHOUNDECAPRENOL DEFORMYLASE ARND-RELATED"/>
    <property type="match status" value="1"/>
</dbReference>
<evidence type="ECO:0000259" key="5">
    <source>
        <dbReference type="PROSITE" id="PS51677"/>
    </source>
</evidence>
<sequence length="286" mass="30039">MPRWRPTPLVHASVLLHAGSLGALGLAPALWPWVLGGLAANHLALTLASMSPRSQLLGANLSRLPEGCRRAGQVALTFDDGPDPETTPRVLDLLDAHQARASFFLIGRRAARHPALVREILRRGHSAENHSNSHPLHFAALGPGGQRREVLRAQAAILEAGGAPRFFRPPVGLHSPFLAPVLAGTGLRHASWTRRGADGVIGDPARVLHRLHRADAGDILLLHDGNSRPDDGGRPVVLAVLPALLTRLVAAGFSLVPLPEAVDGHAAPAAAAAAQKTPAPAARACR</sequence>
<proteinExistence type="inferred from homology"/>
<dbReference type="OrthoDB" id="9784220at2"/>
<comment type="caution">
    <text evidence="6">The sequence shown here is derived from an EMBL/GenBank/DDBJ whole genome shotgun (WGS) entry which is preliminary data.</text>
</comment>
<dbReference type="InterPro" id="IPR002509">
    <property type="entry name" value="NODB_dom"/>
</dbReference>
<evidence type="ECO:0000256" key="4">
    <source>
        <dbReference type="ARBA" id="ARBA00032976"/>
    </source>
</evidence>
<evidence type="ECO:0000256" key="1">
    <source>
        <dbReference type="ARBA" id="ARBA00003236"/>
    </source>
</evidence>
<keyword evidence="7" id="KW-1185">Reference proteome</keyword>
<comment type="function">
    <text evidence="1">Is involved in generating a small heat-stable compound (Nod), an acylated oligomer of N-acetylglucosamine, that stimulates mitosis in various plant protoplasts.</text>
</comment>